<protein>
    <submittedName>
        <fullName evidence="2">Uncharacterized protein</fullName>
    </submittedName>
</protein>
<evidence type="ECO:0000313" key="2">
    <source>
        <dbReference type="EMBL" id="XCH75737.1"/>
    </source>
</evidence>
<dbReference type="RefSeq" id="WP_350935470.1">
    <property type="nucleotide sequence ID" value="NZ_CP157762.1"/>
</dbReference>
<accession>A0AAU8HKA7</accession>
<evidence type="ECO:0000313" key="1">
    <source>
        <dbReference type="EMBL" id="XBP95034.1"/>
    </source>
</evidence>
<dbReference type="AlphaFoldDB" id="A0AAU8HKA7"/>
<name>A0AAU8HKA7_9ACTN</name>
<gene>
    <name evidence="2" type="ORF">ABUL08_06525</name>
    <name evidence="1" type="ORF">VK199_06480</name>
</gene>
<organism evidence="2">
    <name type="scientific">Micromonospora sp. CCTCC AA 2012012</name>
    <dbReference type="NCBI Taxonomy" id="3111921"/>
    <lineage>
        <taxon>Bacteria</taxon>
        <taxon>Bacillati</taxon>
        <taxon>Actinomycetota</taxon>
        <taxon>Actinomycetes</taxon>
        <taxon>Micromonosporales</taxon>
        <taxon>Micromonosporaceae</taxon>
        <taxon>Micromonospora</taxon>
    </lineage>
</organism>
<reference evidence="1" key="1">
    <citation type="submission" date="2024-01" db="EMBL/GenBank/DDBJ databases">
        <title>The genome sequence of Micromonospora mangrovi CCTCC AA 2012012.</title>
        <authorList>
            <person name="Gao J."/>
        </authorList>
    </citation>
    <scope>NUCLEOTIDE SEQUENCE</scope>
    <source>
        <strain evidence="1">CCTCC AA 2012012</strain>
    </source>
</reference>
<sequence>MPHEPVHASIVYWRRSRWNGARCEPILMTLHEGRLRARDRAGRELFAVAPGQVTGRLSRFGTLLLTVGGQAFHLVGRGGAQAPSPTAEQQRAYTDFRTRHPEPAPTDRPGLVDQLLNGAAAWRMRRWRDALGDAGAGVAR</sequence>
<reference evidence="2" key="2">
    <citation type="submission" date="2024-06" db="EMBL/GenBank/DDBJ databases">
        <title>Micromonospora mangrovi CCTCC AA 2012012 genome sequences.</title>
        <authorList>
            <person name="Gao J."/>
        </authorList>
    </citation>
    <scope>NUCLEOTIDE SEQUENCE</scope>
    <source>
        <strain evidence="2">CCTCC AA 2012012</strain>
    </source>
</reference>
<proteinExistence type="predicted"/>
<dbReference type="EMBL" id="CP157762">
    <property type="protein sequence ID" value="XBP95034.1"/>
    <property type="molecule type" value="Genomic_DNA"/>
</dbReference>
<dbReference type="EMBL" id="CP159342">
    <property type="protein sequence ID" value="XCH75737.1"/>
    <property type="molecule type" value="Genomic_DNA"/>
</dbReference>